<comment type="caution">
    <text evidence="1">The sequence shown here is derived from an EMBL/GenBank/DDBJ whole genome shotgun (WGS) entry which is preliminary data.</text>
</comment>
<evidence type="ECO:0000313" key="2">
    <source>
        <dbReference type="Proteomes" id="UP001162992"/>
    </source>
</evidence>
<protein>
    <submittedName>
        <fullName evidence="1">Uncharacterized protein</fullName>
    </submittedName>
</protein>
<dbReference type="Proteomes" id="UP001162992">
    <property type="component" value="Chromosome 5"/>
</dbReference>
<organism evidence="1 2">
    <name type="scientific">Diphasiastrum complanatum</name>
    <name type="common">Issler's clubmoss</name>
    <name type="synonym">Lycopodium complanatum</name>
    <dbReference type="NCBI Taxonomy" id="34168"/>
    <lineage>
        <taxon>Eukaryota</taxon>
        <taxon>Viridiplantae</taxon>
        <taxon>Streptophyta</taxon>
        <taxon>Embryophyta</taxon>
        <taxon>Tracheophyta</taxon>
        <taxon>Lycopodiopsida</taxon>
        <taxon>Lycopodiales</taxon>
        <taxon>Lycopodiaceae</taxon>
        <taxon>Lycopodioideae</taxon>
        <taxon>Diphasiastrum</taxon>
    </lineage>
</organism>
<name>A0ACC2DND5_DIPCM</name>
<accession>A0ACC2DND5</accession>
<keyword evidence="2" id="KW-1185">Reference proteome</keyword>
<gene>
    <name evidence="1" type="ORF">O6H91_05G050600</name>
</gene>
<dbReference type="EMBL" id="CM055096">
    <property type="protein sequence ID" value="KAJ7555683.1"/>
    <property type="molecule type" value="Genomic_DNA"/>
</dbReference>
<sequence>MAASSVMRLAMVAISSFLLASLIFTLLPISSSSSSSPVLPSRLELHPPSLPNAKANAGTILGGNGDLQNARATDEDGGGERVSIYHSVGIIERNYREMERDFKVYVYPDGDPNTYFQTPRKITGKYSSEGYFFQNLRESQFLTDDPQKAHLFFLPISCHKMRGKGISYDRMAVIIQEYVESLMSKYPFWNRTLGADHFFVTCHDVGARATTRVPNLVKNAIRVVCSPSYGGEYIPHKDVALPQILQPFALPRGGNDIENRTILGFWAGHRNSKIRVELARAWENDTVLAISNNRISRAIGELIYQKTFYRSKFCICPGGSQVNSARITDSIHYGCVPVILSDHYDLPFNDVLDWQKYAVILRERDVYNLKAILQSIPYKRYVELHEGLLQVQKHFEWHSPPIKYDAFFMTMYELWIRHFTIRY</sequence>
<evidence type="ECO:0000313" key="1">
    <source>
        <dbReference type="EMBL" id="KAJ7555683.1"/>
    </source>
</evidence>
<proteinExistence type="predicted"/>
<reference evidence="2" key="1">
    <citation type="journal article" date="2024" name="Proc. Natl. Acad. Sci. U.S.A.">
        <title>Extraordinary preservation of gene collinearity over three hundred million years revealed in homosporous lycophytes.</title>
        <authorList>
            <person name="Li C."/>
            <person name="Wickell D."/>
            <person name="Kuo L.Y."/>
            <person name="Chen X."/>
            <person name="Nie B."/>
            <person name="Liao X."/>
            <person name="Peng D."/>
            <person name="Ji J."/>
            <person name="Jenkins J."/>
            <person name="Williams M."/>
            <person name="Shu S."/>
            <person name="Plott C."/>
            <person name="Barry K."/>
            <person name="Rajasekar S."/>
            <person name="Grimwood J."/>
            <person name="Han X."/>
            <person name="Sun S."/>
            <person name="Hou Z."/>
            <person name="He W."/>
            <person name="Dai G."/>
            <person name="Sun C."/>
            <person name="Schmutz J."/>
            <person name="Leebens-Mack J.H."/>
            <person name="Li F.W."/>
            <person name="Wang L."/>
        </authorList>
    </citation>
    <scope>NUCLEOTIDE SEQUENCE [LARGE SCALE GENOMIC DNA]</scope>
    <source>
        <strain evidence="2">cv. PW_Plant_1</strain>
    </source>
</reference>